<dbReference type="Proteomes" id="UP000619101">
    <property type="component" value="Unassembled WGS sequence"/>
</dbReference>
<comment type="caution">
    <text evidence="2">The sequence shown here is derived from an EMBL/GenBank/DDBJ whole genome shotgun (WGS) entry which is preliminary data.</text>
</comment>
<dbReference type="InterPro" id="IPR023606">
    <property type="entry name" value="CoA-Trfase_III_dom_1_sf"/>
</dbReference>
<dbReference type="Gene3D" id="3.40.50.10540">
    <property type="entry name" value="Crotonobetainyl-coa:carnitine coa-transferase, domain 1"/>
    <property type="match status" value="1"/>
</dbReference>
<keyword evidence="1 2" id="KW-0808">Transferase</keyword>
<keyword evidence="3" id="KW-1185">Reference proteome</keyword>
<dbReference type="SUPFAM" id="SSF89796">
    <property type="entry name" value="CoA-transferase family III (CaiB/BaiF)"/>
    <property type="match status" value="1"/>
</dbReference>
<evidence type="ECO:0000313" key="3">
    <source>
        <dbReference type="Proteomes" id="UP000619101"/>
    </source>
</evidence>
<dbReference type="PANTHER" id="PTHR48207:SF3">
    <property type="entry name" value="SUCCINATE--HYDROXYMETHYLGLUTARATE COA-TRANSFERASE"/>
    <property type="match status" value="1"/>
</dbReference>
<dbReference type="InterPro" id="IPR044855">
    <property type="entry name" value="CoA-Trfase_III_dom3_sf"/>
</dbReference>
<organism evidence="2 3">
    <name type="scientific">Solibacillus faecavium</name>
    <dbReference type="NCBI Taxonomy" id="2762221"/>
    <lineage>
        <taxon>Bacteria</taxon>
        <taxon>Bacillati</taxon>
        <taxon>Bacillota</taxon>
        <taxon>Bacilli</taxon>
        <taxon>Bacillales</taxon>
        <taxon>Caryophanaceae</taxon>
        <taxon>Solibacillus</taxon>
    </lineage>
</organism>
<dbReference type="InterPro" id="IPR003673">
    <property type="entry name" value="CoA-Trfase_fam_III"/>
</dbReference>
<gene>
    <name evidence="2" type="ORF">H9635_18790</name>
</gene>
<evidence type="ECO:0000256" key="1">
    <source>
        <dbReference type="ARBA" id="ARBA00022679"/>
    </source>
</evidence>
<protein>
    <submittedName>
        <fullName evidence="2">CoA transferase</fullName>
    </submittedName>
</protein>
<dbReference type="InterPro" id="IPR050483">
    <property type="entry name" value="CoA-transferase_III_domain"/>
</dbReference>
<sequence length="380" mass="42519">MKPLQGIRVIDMTTNISGPTLTMILADLGAEVIKIEKLSGDEARKMEPKFQEDGVYFLNINRQKKSITLNLKDSSNFERLMDLIKTADVFVENYRLGIAQKLGIDYKALKEVNPQLVYCSLTAYGQHGPKKMYPGYDAIMQAETGIMSITGSEELARVPVSLIDQGSAMWGALGIVSAILQRSHTNEGSFVSTSLYETGVFWANYHLLSTKLTGENPEKLGSNHGAFAPYGAFRTSDGAIMIGISNNKLFEKLCEVLNRHEWVEDPRYCTNEERVKNRSLLMEQIEQITQAEKSDVLIQALENGGVPVAQVKTMQDVLIDPQQIENKLIIRLPHLRDKEMYATRIPLTFSNCDLTPTVPAPMLGEHNKEILGRESIHDNK</sequence>
<dbReference type="Gene3D" id="3.30.1540.10">
    <property type="entry name" value="formyl-coa transferase, domain 3"/>
    <property type="match status" value="1"/>
</dbReference>
<reference evidence="2 3" key="1">
    <citation type="submission" date="2020-08" db="EMBL/GenBank/DDBJ databases">
        <title>A Genomic Blueprint of the Chicken Gut Microbiome.</title>
        <authorList>
            <person name="Gilroy R."/>
            <person name="Ravi A."/>
            <person name="Getino M."/>
            <person name="Pursley I."/>
            <person name="Horton D.L."/>
            <person name="Alikhan N.-F."/>
            <person name="Baker D."/>
            <person name="Gharbi K."/>
            <person name="Hall N."/>
            <person name="Watson M."/>
            <person name="Adriaenssens E.M."/>
            <person name="Foster-Nyarko E."/>
            <person name="Jarju S."/>
            <person name="Secka A."/>
            <person name="Antonio M."/>
            <person name="Oren A."/>
            <person name="Chaudhuri R."/>
            <person name="La Ragione R.M."/>
            <person name="Hildebrand F."/>
            <person name="Pallen M.J."/>
        </authorList>
    </citation>
    <scope>NUCLEOTIDE SEQUENCE [LARGE SCALE GENOMIC DNA]</scope>
    <source>
        <strain evidence="2 3">A46</strain>
    </source>
</reference>
<name>A0ABR8Y3K1_9BACL</name>
<dbReference type="GO" id="GO:0016740">
    <property type="term" value="F:transferase activity"/>
    <property type="evidence" value="ECO:0007669"/>
    <property type="project" value="UniProtKB-KW"/>
</dbReference>
<evidence type="ECO:0000313" key="2">
    <source>
        <dbReference type="EMBL" id="MBD8038795.1"/>
    </source>
</evidence>
<dbReference type="Pfam" id="PF02515">
    <property type="entry name" value="CoA_transf_3"/>
    <property type="match status" value="1"/>
</dbReference>
<accession>A0ABR8Y3K1</accession>
<proteinExistence type="predicted"/>
<dbReference type="PANTHER" id="PTHR48207">
    <property type="entry name" value="SUCCINATE--HYDROXYMETHYLGLUTARATE COA-TRANSFERASE"/>
    <property type="match status" value="1"/>
</dbReference>
<dbReference type="EMBL" id="JACSPZ010000016">
    <property type="protein sequence ID" value="MBD8038795.1"/>
    <property type="molecule type" value="Genomic_DNA"/>
</dbReference>